<reference evidence="8" key="2">
    <citation type="submission" date="2020-05" db="UniProtKB">
        <authorList>
            <consortium name="EnsemblMetazoa"/>
        </authorList>
    </citation>
    <scope>IDENTIFICATION</scope>
</reference>
<evidence type="ECO:0000313" key="9">
    <source>
        <dbReference type="Proteomes" id="UP000030765"/>
    </source>
</evidence>
<dbReference type="EMBL" id="KE525341">
    <property type="protein sequence ID" value="KFB48695.1"/>
    <property type="molecule type" value="Genomic_DNA"/>
</dbReference>
<evidence type="ECO:0000256" key="6">
    <source>
        <dbReference type="RuleBase" id="RU363108"/>
    </source>
</evidence>
<dbReference type="OrthoDB" id="7744263at2759"/>
<keyword evidence="4 6" id="KW-1133">Transmembrane helix</keyword>
<evidence type="ECO:0000256" key="5">
    <source>
        <dbReference type="ARBA" id="ARBA00023136"/>
    </source>
</evidence>
<dbReference type="EnsemblMetazoa" id="ASIC016695-RA">
    <property type="protein sequence ID" value="ASIC016695-PA"/>
    <property type="gene ID" value="ASIC016695"/>
</dbReference>
<dbReference type="Pfam" id="PF08395">
    <property type="entry name" value="7tm_7"/>
    <property type="match status" value="1"/>
</dbReference>
<dbReference type="Proteomes" id="UP000030765">
    <property type="component" value="Unassembled WGS sequence"/>
</dbReference>
<keyword evidence="5 6" id="KW-0472">Membrane</keyword>
<comment type="caution">
    <text evidence="6">Lacks conserved residue(s) required for the propagation of feature annotation.</text>
</comment>
<feature type="transmembrane region" description="Helical" evidence="6">
    <location>
        <begin position="36"/>
        <end position="55"/>
    </location>
</feature>
<dbReference type="InterPro" id="IPR013604">
    <property type="entry name" value="7TM_chemorcpt"/>
</dbReference>
<feature type="transmembrane region" description="Helical" evidence="6">
    <location>
        <begin position="234"/>
        <end position="252"/>
    </location>
</feature>
<keyword evidence="6" id="KW-0807">Transducer</keyword>
<organism evidence="7">
    <name type="scientific">Anopheles sinensis</name>
    <name type="common">Mosquito</name>
    <dbReference type="NCBI Taxonomy" id="74873"/>
    <lineage>
        <taxon>Eukaryota</taxon>
        <taxon>Metazoa</taxon>
        <taxon>Ecdysozoa</taxon>
        <taxon>Arthropoda</taxon>
        <taxon>Hexapoda</taxon>
        <taxon>Insecta</taxon>
        <taxon>Pterygota</taxon>
        <taxon>Neoptera</taxon>
        <taxon>Endopterygota</taxon>
        <taxon>Diptera</taxon>
        <taxon>Nematocera</taxon>
        <taxon>Culicoidea</taxon>
        <taxon>Culicidae</taxon>
        <taxon>Anophelinae</taxon>
        <taxon>Anopheles</taxon>
    </lineage>
</organism>
<feature type="transmembrane region" description="Helical" evidence="6">
    <location>
        <begin position="264"/>
        <end position="282"/>
    </location>
</feature>
<reference evidence="7 9" key="1">
    <citation type="journal article" date="2014" name="BMC Genomics">
        <title>Genome sequence of Anopheles sinensis provides insight into genetics basis of mosquito competence for malaria parasites.</title>
        <authorList>
            <person name="Zhou D."/>
            <person name="Zhang D."/>
            <person name="Ding G."/>
            <person name="Shi L."/>
            <person name="Hou Q."/>
            <person name="Ye Y."/>
            <person name="Xu Y."/>
            <person name="Zhou H."/>
            <person name="Xiong C."/>
            <person name="Li S."/>
            <person name="Yu J."/>
            <person name="Hong S."/>
            <person name="Yu X."/>
            <person name="Zou P."/>
            <person name="Chen C."/>
            <person name="Chang X."/>
            <person name="Wang W."/>
            <person name="Lv Y."/>
            <person name="Sun Y."/>
            <person name="Ma L."/>
            <person name="Shen B."/>
            <person name="Zhu C."/>
        </authorList>
    </citation>
    <scope>NUCLEOTIDE SEQUENCE [LARGE SCALE GENOMIC DNA]</scope>
</reference>
<evidence type="ECO:0000313" key="7">
    <source>
        <dbReference type="EMBL" id="KFB48695.1"/>
    </source>
</evidence>
<sequence length="305" mass="35070">MEELKFLNFFNRLMVSPTFAEGNSRGQRCVIRDRNLYWNALVLTTLLFVCCAGLLKQVLDDIYRLRSNVLGMVMIMLYTTLVVVIVPLIMWPFFYKRNLVDLANRAVEIDQSIPFNDTTSKCVGFLLLKMHIASASGNLIASLCVNCYRMSKEREMPPLQQMFVIYGFPVLAFIITIHQGYTQLWPVFIARQLSKLVRQTKAYQPETIQTILALSNKLEELTELFASIFGPMQVAHLLRIFVVCCAHSYYLVTVMQAGFGLRANVIELIVSLGSFFMYMYFFEECIKKVSNLSENMFIACHLAIY</sequence>
<dbReference type="EMBL" id="ATLV01023243">
    <property type="status" value="NOT_ANNOTATED_CDS"/>
    <property type="molecule type" value="Genomic_DNA"/>
</dbReference>
<keyword evidence="3 6" id="KW-0812">Transmembrane</keyword>
<feature type="transmembrane region" description="Helical" evidence="6">
    <location>
        <begin position="67"/>
        <end position="94"/>
    </location>
</feature>
<dbReference type="GO" id="GO:0007165">
    <property type="term" value="P:signal transduction"/>
    <property type="evidence" value="ECO:0007669"/>
    <property type="project" value="UniProtKB-KW"/>
</dbReference>
<comment type="function">
    <text evidence="6">Gustatory receptor which mediates acceptance or avoidance behavior, depending on its substrates.</text>
</comment>
<name>A0A084WEQ1_ANOSI</name>
<keyword evidence="6" id="KW-0675">Receptor</keyword>
<comment type="subcellular location">
    <subcellularLocation>
        <location evidence="1 6">Cell membrane</location>
        <topology evidence="1 6">Multi-pass membrane protein</topology>
    </subcellularLocation>
</comment>
<proteinExistence type="inferred from homology"/>
<gene>
    <name evidence="7" type="ORF">ZHAS_00016695</name>
</gene>
<keyword evidence="2 6" id="KW-1003">Cell membrane</keyword>
<protein>
    <recommendedName>
        <fullName evidence="6">Gustatory receptor</fullName>
    </recommendedName>
</protein>
<evidence type="ECO:0000256" key="3">
    <source>
        <dbReference type="ARBA" id="ARBA00022692"/>
    </source>
</evidence>
<evidence type="ECO:0000256" key="2">
    <source>
        <dbReference type="ARBA" id="ARBA00022475"/>
    </source>
</evidence>
<evidence type="ECO:0000256" key="1">
    <source>
        <dbReference type="ARBA" id="ARBA00004651"/>
    </source>
</evidence>
<dbReference type="VEuPathDB" id="VectorBase:ASIS001887"/>
<dbReference type="AlphaFoldDB" id="A0A084WEQ1"/>
<dbReference type="GO" id="GO:0050909">
    <property type="term" value="P:sensory perception of taste"/>
    <property type="evidence" value="ECO:0007669"/>
    <property type="project" value="InterPro"/>
</dbReference>
<evidence type="ECO:0000256" key="4">
    <source>
        <dbReference type="ARBA" id="ARBA00022989"/>
    </source>
</evidence>
<dbReference type="VEuPathDB" id="VectorBase:ASIC016695"/>
<dbReference type="GO" id="GO:0005886">
    <property type="term" value="C:plasma membrane"/>
    <property type="evidence" value="ECO:0007669"/>
    <property type="project" value="UniProtKB-SubCell"/>
</dbReference>
<keyword evidence="9" id="KW-1185">Reference proteome</keyword>
<feature type="transmembrane region" description="Helical" evidence="6">
    <location>
        <begin position="163"/>
        <end position="181"/>
    </location>
</feature>
<accession>A0A084WEQ1</accession>
<evidence type="ECO:0000313" key="8">
    <source>
        <dbReference type="EnsemblMetazoa" id="ASIC016695-PA"/>
    </source>
</evidence>
<comment type="similarity">
    <text evidence="6">Belongs to the insect chemoreceptor superfamily. Gustatory receptor (GR) family.</text>
</comment>